<evidence type="ECO:0000256" key="3">
    <source>
        <dbReference type="ARBA" id="ARBA00022679"/>
    </source>
</evidence>
<protein>
    <recommendedName>
        <fullName evidence="9">Protein kinase domain-containing protein</fullName>
    </recommendedName>
</protein>
<dbReference type="Gene3D" id="3.30.200.20">
    <property type="entry name" value="Phosphorylase Kinase, domain 1"/>
    <property type="match status" value="1"/>
</dbReference>
<dbReference type="NCBIfam" id="TIGR00756">
    <property type="entry name" value="PPR"/>
    <property type="match status" value="12"/>
</dbReference>
<reference evidence="10 11" key="1">
    <citation type="submission" date="2024-05" db="EMBL/GenBank/DDBJ databases">
        <title>Haplotype-resolved chromosome-level genome assembly of Huyou (Citrus changshanensis).</title>
        <authorList>
            <person name="Miao C."/>
            <person name="Chen W."/>
            <person name="Wu Y."/>
            <person name="Wang L."/>
            <person name="Zhao S."/>
            <person name="Grierson D."/>
            <person name="Xu C."/>
            <person name="Chen K."/>
        </authorList>
    </citation>
    <scope>NUCLEOTIDE SEQUENCE [LARGE SCALE GENOMIC DNA]</scope>
    <source>
        <strain evidence="10">01-14</strain>
        <tissue evidence="10">Leaf</tissue>
    </source>
</reference>
<feature type="repeat" description="PPR" evidence="8">
    <location>
        <begin position="337"/>
        <end position="371"/>
    </location>
</feature>
<evidence type="ECO:0000256" key="8">
    <source>
        <dbReference type="PROSITE-ProRule" id="PRU00708"/>
    </source>
</evidence>
<feature type="repeat" description="PPR" evidence="8">
    <location>
        <begin position="582"/>
        <end position="616"/>
    </location>
</feature>
<keyword evidence="11" id="KW-1185">Reference proteome</keyword>
<dbReference type="Pfam" id="PF01535">
    <property type="entry name" value="PPR"/>
    <property type="match status" value="5"/>
</dbReference>
<evidence type="ECO:0000256" key="4">
    <source>
        <dbReference type="ARBA" id="ARBA00022737"/>
    </source>
</evidence>
<feature type="repeat" description="PPR" evidence="8">
    <location>
        <begin position="302"/>
        <end position="336"/>
    </location>
</feature>
<dbReference type="InterPro" id="IPR002885">
    <property type="entry name" value="PPR_rpt"/>
</dbReference>
<dbReference type="Pfam" id="PF00069">
    <property type="entry name" value="Pkinase"/>
    <property type="match status" value="1"/>
</dbReference>
<evidence type="ECO:0000256" key="6">
    <source>
        <dbReference type="ARBA" id="ARBA00022777"/>
    </source>
</evidence>
<dbReference type="PROSITE" id="PS50011">
    <property type="entry name" value="PROTEIN_KINASE_DOM"/>
    <property type="match status" value="1"/>
</dbReference>
<dbReference type="Pfam" id="PF12854">
    <property type="entry name" value="PPR_1"/>
    <property type="match status" value="1"/>
</dbReference>
<dbReference type="Pfam" id="PF13041">
    <property type="entry name" value="PPR_2"/>
    <property type="match status" value="5"/>
</dbReference>
<dbReference type="InterPro" id="IPR000719">
    <property type="entry name" value="Prot_kinase_dom"/>
</dbReference>
<feature type="repeat" description="PPR" evidence="8">
    <location>
        <begin position="407"/>
        <end position="441"/>
    </location>
</feature>
<dbReference type="Gene3D" id="1.25.40.10">
    <property type="entry name" value="Tetratricopeptide repeat domain"/>
    <property type="match status" value="8"/>
</dbReference>
<evidence type="ECO:0000313" key="10">
    <source>
        <dbReference type="EMBL" id="KAK9201295.1"/>
    </source>
</evidence>
<comment type="caution">
    <text evidence="10">The sequence shown here is derived from an EMBL/GenBank/DDBJ whole genome shotgun (WGS) entry which is preliminary data.</text>
</comment>
<feature type="domain" description="Protein kinase" evidence="9">
    <location>
        <begin position="854"/>
        <end position="1145"/>
    </location>
</feature>
<comment type="similarity">
    <text evidence="1">Belongs to the PPR family. P subfamily.</text>
</comment>
<keyword evidence="5" id="KW-0547">Nucleotide-binding</keyword>
<dbReference type="PANTHER" id="PTHR46128:SF145">
    <property type="entry name" value="PENTACOTRIPEPTIDE-REPEAT REGION OF PRORP DOMAIN-CONTAINING PROTEIN"/>
    <property type="match status" value="1"/>
</dbReference>
<dbReference type="InterPro" id="IPR011009">
    <property type="entry name" value="Kinase-like_dom_sf"/>
</dbReference>
<name>A0AAP0MEG8_9ROSI</name>
<feature type="repeat" description="PPR" evidence="8">
    <location>
        <begin position="231"/>
        <end position="265"/>
    </location>
</feature>
<evidence type="ECO:0000259" key="9">
    <source>
        <dbReference type="PROSITE" id="PS50011"/>
    </source>
</evidence>
<dbReference type="SUPFAM" id="SSF56112">
    <property type="entry name" value="Protein kinase-like (PK-like)"/>
    <property type="match status" value="1"/>
</dbReference>
<accession>A0AAP0MEG8</accession>
<dbReference type="EMBL" id="JBCGBO010000005">
    <property type="protein sequence ID" value="KAK9201295.1"/>
    <property type="molecule type" value="Genomic_DNA"/>
</dbReference>
<dbReference type="GO" id="GO:0005524">
    <property type="term" value="F:ATP binding"/>
    <property type="evidence" value="ECO:0007669"/>
    <property type="project" value="UniProtKB-KW"/>
</dbReference>
<dbReference type="Proteomes" id="UP001428341">
    <property type="component" value="Unassembled WGS sequence"/>
</dbReference>
<dbReference type="Gene3D" id="1.10.510.10">
    <property type="entry name" value="Transferase(Phosphotransferase) domain 1"/>
    <property type="match status" value="1"/>
</dbReference>
<evidence type="ECO:0000256" key="2">
    <source>
        <dbReference type="ARBA" id="ARBA00022527"/>
    </source>
</evidence>
<keyword evidence="7" id="KW-0067">ATP-binding</keyword>
<feature type="repeat" description="PPR" evidence="8">
    <location>
        <begin position="372"/>
        <end position="406"/>
    </location>
</feature>
<dbReference type="FunFam" id="1.10.510.10:FF:000624">
    <property type="entry name" value="Mitogen-activated protein kinase"/>
    <property type="match status" value="1"/>
</dbReference>
<dbReference type="InterPro" id="IPR011990">
    <property type="entry name" value="TPR-like_helical_dom_sf"/>
</dbReference>
<dbReference type="GO" id="GO:0004674">
    <property type="term" value="F:protein serine/threonine kinase activity"/>
    <property type="evidence" value="ECO:0007669"/>
    <property type="project" value="UniProtKB-KW"/>
</dbReference>
<feature type="repeat" description="PPR" evidence="8">
    <location>
        <begin position="547"/>
        <end position="581"/>
    </location>
</feature>
<feature type="repeat" description="PPR" evidence="8">
    <location>
        <begin position="442"/>
        <end position="476"/>
    </location>
</feature>
<proteinExistence type="inferred from homology"/>
<keyword evidence="3" id="KW-0808">Transferase</keyword>
<dbReference type="PANTHER" id="PTHR46128">
    <property type="entry name" value="MITOCHONDRIAL GROUP I INTRON SPLICING FACTOR CCM1"/>
    <property type="match status" value="1"/>
</dbReference>
<sequence>MLIHLTKLTKHGLRPHGLHSLYNLVSVSLLSSYNLKSPETINDTACQVSALLHKPNWQQNDILKSLVSHMPPHVASQVILLHGENTELGVRFFKWVCKQSTYCYDVNSRIHLLNFVVSCSLYGVAHKAIIELIKECSDSKDDILKLIVALDGLSKDGFKLNYPCYSCLLMSLAKLDLGFVAYAVFVKLVADGFVLSAIDYRSVINALCKSGLVRAGEMFLCRVLKHGFCLDTHICTSLVLGHCRGNDLKEAFKVFDVMSKEDSYRPNSVTFTTLIHVLCEVGRLDEAFSLKDEMCEKGWQPSTRTYTVLIKALCDISLTDKALSLFDEMVVKRCKPNAHTYTVLIDRLCREGKIDEANGMCGKMLQDGHFPGVVTYNVLINGYCKQGRIIAAFELLALMEKRTCKPNIRTYNELMEGLCRMNKSYKAVHLLKRVVDGGLFPDEITYNILVDGFCREGQLDIALKIFNSMSIFGLVPDGFTFTSIIDGLCKLGKPELANGFFGLMVKKGISPDEATITALADGHCKNGKTGEALMIFERMVQNTDLKTPHVLNSFLDVLCKENKLKEEYAMFGKILKFGLVPSVVTYTILVDGLFRAGNIALAMSMIEVMKLAGCPPNVHTYTVIINGLCQRGRFKEAEMLLFKMFDLGVSPNHITYSILVRAHASTGRLDHAFKIVSFMVANGCQLNSNVYSALLAGLVSSNKASGVLSISTSCHSDAGSSRLEHDDDDYERSSKNFLREMDVEHAFRLRDRIESCGGSTTDFYNFLVVELCRAGRIVEADRVTKDIMKSGVFPAKAITSIIGCYCKERKYDDCLEFMNLILESGFVPSFESHCTVIQGLQSEGRNKQAKNLVSDLFRYNGIEEKAAVLPYIEFLLTGDELGKSVDLLNLIDQVAVKKMKRKFYFWEECMNLREVKALRKLNHPNIIKLKEVVRENNELFFIFEYMEHNLYHIMRERQIPFSEGEIRSFMSQMLQGLAHMHRNGYFHRDLKPDFVNKLIIKFLFFSKENLLVTNDVLKIADFGLARELSSMPPYTEYVSTRWYRAPEVLLQSSSYSPAIDMWAVGAILAELFTLSPIFPGDSEIDQLYKVCCILGAPDWTAFPEATNISRLISISYSEILPINLSDIIPNASMEAIDLIWVETWVPYPLHDPLELRLNNMGSKPNLELNLWDFGTEPDDCFLGLTLAVKPSNLEMVHNVPQGMQEDILFCSDLKDHSEQTVFWSLLSPDQNRMRAPVESSLSLSFSSIQHPSTGVPQSAGYAITSLQPNLLDCPFLAVSSPLQQSHCL</sequence>
<feature type="repeat" description="PPR" evidence="8">
    <location>
        <begin position="512"/>
        <end position="542"/>
    </location>
</feature>
<feature type="repeat" description="PPR" evidence="8">
    <location>
        <begin position="760"/>
        <end position="794"/>
    </location>
</feature>
<organism evidence="10 11">
    <name type="scientific">Citrus x changshan-huyou</name>
    <dbReference type="NCBI Taxonomy" id="2935761"/>
    <lineage>
        <taxon>Eukaryota</taxon>
        <taxon>Viridiplantae</taxon>
        <taxon>Streptophyta</taxon>
        <taxon>Embryophyta</taxon>
        <taxon>Tracheophyta</taxon>
        <taxon>Spermatophyta</taxon>
        <taxon>Magnoliopsida</taxon>
        <taxon>eudicotyledons</taxon>
        <taxon>Gunneridae</taxon>
        <taxon>Pentapetalae</taxon>
        <taxon>rosids</taxon>
        <taxon>malvids</taxon>
        <taxon>Sapindales</taxon>
        <taxon>Rutaceae</taxon>
        <taxon>Aurantioideae</taxon>
        <taxon>Citrus</taxon>
    </lineage>
</organism>
<dbReference type="PROSITE" id="PS51375">
    <property type="entry name" value="PPR"/>
    <property type="match status" value="14"/>
</dbReference>
<dbReference type="InterPro" id="IPR050872">
    <property type="entry name" value="PPR_P_subfamily"/>
</dbReference>
<keyword evidence="4" id="KW-0677">Repeat</keyword>
<feature type="repeat" description="PPR" evidence="8">
    <location>
        <begin position="617"/>
        <end position="651"/>
    </location>
</feature>
<evidence type="ECO:0000256" key="1">
    <source>
        <dbReference type="ARBA" id="ARBA00007626"/>
    </source>
</evidence>
<feature type="repeat" description="PPR" evidence="8">
    <location>
        <begin position="652"/>
        <end position="686"/>
    </location>
</feature>
<dbReference type="CDD" id="cd07830">
    <property type="entry name" value="STKc_MAK_like"/>
    <property type="match status" value="1"/>
</dbReference>
<gene>
    <name evidence="10" type="ORF">WN944_016496</name>
</gene>
<feature type="repeat" description="PPR" evidence="8">
    <location>
        <begin position="267"/>
        <end position="301"/>
    </location>
</feature>
<keyword evidence="2" id="KW-0723">Serine/threonine-protein kinase</keyword>
<feature type="repeat" description="PPR" evidence="8">
    <location>
        <begin position="477"/>
        <end position="511"/>
    </location>
</feature>
<keyword evidence="6" id="KW-0418">Kinase</keyword>
<evidence type="ECO:0000256" key="5">
    <source>
        <dbReference type="ARBA" id="ARBA00022741"/>
    </source>
</evidence>
<evidence type="ECO:0000256" key="7">
    <source>
        <dbReference type="ARBA" id="ARBA00022840"/>
    </source>
</evidence>
<evidence type="ECO:0000313" key="11">
    <source>
        <dbReference type="Proteomes" id="UP001428341"/>
    </source>
</evidence>